<dbReference type="Proteomes" id="UP000784294">
    <property type="component" value="Unassembled WGS sequence"/>
</dbReference>
<name>A0A448XCG0_9PLAT</name>
<evidence type="ECO:0000313" key="2">
    <source>
        <dbReference type="EMBL" id="VEL33474.1"/>
    </source>
</evidence>
<feature type="signal peptide" evidence="1">
    <location>
        <begin position="1"/>
        <end position="30"/>
    </location>
</feature>
<feature type="chain" id="PRO_5019236678" description="Receptor ligand binding region domain-containing protein" evidence="1">
    <location>
        <begin position="31"/>
        <end position="109"/>
    </location>
</feature>
<evidence type="ECO:0000256" key="1">
    <source>
        <dbReference type="SAM" id="SignalP"/>
    </source>
</evidence>
<sequence>MAGRYVISHLKMICLIVCLVLLAGPNTALAGTPETDVYWFILNKFQNINAILDAMEAALMYLSKHTSGINVDGLIGVRMLEGEFGCGRFGQFYILINYSLKSLLTSDLQ</sequence>
<proteinExistence type="predicted"/>
<reference evidence="2" key="1">
    <citation type="submission" date="2018-11" db="EMBL/GenBank/DDBJ databases">
        <authorList>
            <consortium name="Pathogen Informatics"/>
        </authorList>
    </citation>
    <scope>NUCLEOTIDE SEQUENCE</scope>
</reference>
<gene>
    <name evidence="2" type="ORF">PXEA_LOCUS26914</name>
</gene>
<comment type="caution">
    <text evidence="2">The sequence shown here is derived from an EMBL/GenBank/DDBJ whole genome shotgun (WGS) entry which is preliminary data.</text>
</comment>
<keyword evidence="1" id="KW-0732">Signal</keyword>
<evidence type="ECO:0008006" key="4">
    <source>
        <dbReference type="Google" id="ProtNLM"/>
    </source>
</evidence>
<organism evidence="2 3">
    <name type="scientific">Protopolystoma xenopodis</name>
    <dbReference type="NCBI Taxonomy" id="117903"/>
    <lineage>
        <taxon>Eukaryota</taxon>
        <taxon>Metazoa</taxon>
        <taxon>Spiralia</taxon>
        <taxon>Lophotrochozoa</taxon>
        <taxon>Platyhelminthes</taxon>
        <taxon>Monogenea</taxon>
        <taxon>Polyopisthocotylea</taxon>
        <taxon>Polystomatidea</taxon>
        <taxon>Polystomatidae</taxon>
        <taxon>Protopolystoma</taxon>
    </lineage>
</organism>
<keyword evidence="3" id="KW-1185">Reference proteome</keyword>
<dbReference type="OrthoDB" id="5949187at2759"/>
<dbReference type="AlphaFoldDB" id="A0A448XCG0"/>
<protein>
    <recommendedName>
        <fullName evidence="4">Receptor ligand binding region domain-containing protein</fullName>
    </recommendedName>
</protein>
<evidence type="ECO:0000313" key="3">
    <source>
        <dbReference type="Proteomes" id="UP000784294"/>
    </source>
</evidence>
<dbReference type="EMBL" id="CAAALY010245840">
    <property type="protein sequence ID" value="VEL33474.1"/>
    <property type="molecule type" value="Genomic_DNA"/>
</dbReference>
<accession>A0A448XCG0</accession>